<protein>
    <recommendedName>
        <fullName evidence="3">Phosphoadenosine 5'-phosphosulfate reductase</fullName>
        <shortName evidence="3">PAPS reductase</shortName>
        <ecNumber evidence="3">1.8.4.8</ecNumber>
    </recommendedName>
    <alternativeName>
        <fullName evidence="3">3'-phosphoadenylylsulfate reductase</fullName>
    </alternativeName>
    <alternativeName>
        <fullName evidence="3">PAPS reductase, thioredoxin dependent</fullName>
    </alternativeName>
    <alternativeName>
        <fullName evidence="3">PAPS sulfotransferase</fullName>
    </alternativeName>
    <alternativeName>
        <fullName evidence="3">PAdoPS reductase</fullName>
    </alternativeName>
</protein>
<evidence type="ECO:0000256" key="3">
    <source>
        <dbReference type="HAMAP-Rule" id="MF_00063"/>
    </source>
</evidence>
<comment type="similarity">
    <text evidence="1 3">Belongs to the PAPS reductase family. CysH subfamily.</text>
</comment>
<dbReference type="RefSeq" id="WP_193990843.1">
    <property type="nucleotide sequence ID" value="NZ_JADEXP010000015.1"/>
</dbReference>
<dbReference type="Gene3D" id="3.40.50.620">
    <property type="entry name" value="HUPs"/>
    <property type="match status" value="1"/>
</dbReference>
<comment type="caution">
    <text evidence="5">The sequence shown here is derived from an EMBL/GenBank/DDBJ whole genome shotgun (WGS) entry which is preliminary data.</text>
</comment>
<dbReference type="NCBIfam" id="TIGR00434">
    <property type="entry name" value="cysH"/>
    <property type="match status" value="1"/>
</dbReference>
<feature type="domain" description="Phosphoadenosine phosphosulphate reductase" evidence="4">
    <location>
        <begin position="63"/>
        <end position="222"/>
    </location>
</feature>
<comment type="subcellular location">
    <subcellularLocation>
        <location evidence="3">Cytoplasm</location>
    </subcellularLocation>
</comment>
<proteinExistence type="inferred from homology"/>
<dbReference type="PANTHER" id="PTHR46509:SF1">
    <property type="entry name" value="PHOSPHOADENOSINE PHOSPHOSULFATE REDUCTASE"/>
    <property type="match status" value="1"/>
</dbReference>
<dbReference type="GO" id="GO:0070814">
    <property type="term" value="P:hydrogen sulfide biosynthetic process"/>
    <property type="evidence" value="ECO:0007669"/>
    <property type="project" value="UniProtKB-UniRule"/>
</dbReference>
<dbReference type="CDD" id="cd23945">
    <property type="entry name" value="PAPS_reductase"/>
    <property type="match status" value="1"/>
</dbReference>
<name>A0A928WZG6_LEPEC</name>
<dbReference type="GO" id="GO:0004604">
    <property type="term" value="F:phosphoadenylyl-sulfate reductase (thioredoxin) activity"/>
    <property type="evidence" value="ECO:0007669"/>
    <property type="project" value="UniProtKB-UniRule"/>
</dbReference>
<dbReference type="InterPro" id="IPR002500">
    <property type="entry name" value="PAPS_reduct_dom"/>
</dbReference>
<comment type="function">
    <text evidence="3">Catalyzes the formation of sulfite from phosphoadenosine 5'-phosphosulfate (PAPS) using thioredoxin as an electron donor.</text>
</comment>
<comment type="catalytic activity">
    <reaction evidence="3">
        <text>[thioredoxin]-disulfide + sulfite + adenosine 3',5'-bisphosphate + 2 H(+) = [thioredoxin]-dithiol + 3'-phosphoadenylyl sulfate</text>
        <dbReference type="Rhea" id="RHEA:11724"/>
        <dbReference type="Rhea" id="RHEA-COMP:10698"/>
        <dbReference type="Rhea" id="RHEA-COMP:10700"/>
        <dbReference type="ChEBI" id="CHEBI:15378"/>
        <dbReference type="ChEBI" id="CHEBI:17359"/>
        <dbReference type="ChEBI" id="CHEBI:29950"/>
        <dbReference type="ChEBI" id="CHEBI:50058"/>
        <dbReference type="ChEBI" id="CHEBI:58339"/>
        <dbReference type="ChEBI" id="CHEBI:58343"/>
        <dbReference type="EC" id="1.8.4.8"/>
    </reaction>
</comment>
<dbReference type="EMBL" id="JADEXP010000015">
    <property type="protein sequence ID" value="MBE9065687.1"/>
    <property type="molecule type" value="Genomic_DNA"/>
</dbReference>
<accession>A0A928WZG6</accession>
<dbReference type="AlphaFoldDB" id="A0A928WZG6"/>
<evidence type="ECO:0000256" key="1">
    <source>
        <dbReference type="ARBA" id="ARBA00009732"/>
    </source>
</evidence>
<gene>
    <name evidence="3 5" type="primary">cysH</name>
    <name evidence="5" type="ORF">IQ260_03365</name>
</gene>
<dbReference type="PIRSF" id="PIRSF000857">
    <property type="entry name" value="PAPS_reductase"/>
    <property type="match status" value="1"/>
</dbReference>
<dbReference type="InterPro" id="IPR011800">
    <property type="entry name" value="PAPS_reductase_CysH"/>
</dbReference>
<dbReference type="Proteomes" id="UP000615026">
    <property type="component" value="Unassembled WGS sequence"/>
</dbReference>
<dbReference type="PANTHER" id="PTHR46509">
    <property type="entry name" value="PHOSPHOADENOSINE PHOSPHOSULFATE REDUCTASE"/>
    <property type="match status" value="1"/>
</dbReference>
<keyword evidence="6" id="KW-1185">Reference proteome</keyword>
<dbReference type="InterPro" id="IPR014729">
    <property type="entry name" value="Rossmann-like_a/b/a_fold"/>
</dbReference>
<dbReference type="GO" id="GO:0005737">
    <property type="term" value="C:cytoplasm"/>
    <property type="evidence" value="ECO:0007669"/>
    <property type="project" value="UniProtKB-SubCell"/>
</dbReference>
<evidence type="ECO:0000313" key="6">
    <source>
        <dbReference type="Proteomes" id="UP000615026"/>
    </source>
</evidence>
<sequence>MVSCLEAQSYTTLRSARHTFEPDQLDLAELNRRFESATPQEILAWAVATIPNLAQMTSFSMGAITHMLYHELAARVPVIFLDTLHLFPETLATAQKAKELYDLDLYTYRAAASRDEFIACYGDRLWEKDVARFHSLTKVRPMERALDELNVQAWITGRRRDQSVNRQHMPVLERDVDGRIKINPLANWTHKDLWRYTFAHDVFYNPLHDQGYSSIGDQPLTTKVQAGEDERAGRWRGSVKTECGIHR</sequence>
<keyword evidence="3" id="KW-0963">Cytoplasm</keyword>
<feature type="active site" description="Nucleophile; cysteine thiosulfonate intermediate" evidence="3">
    <location>
        <position position="243"/>
    </location>
</feature>
<comment type="caution">
    <text evidence="3">Lacks conserved residue(s) required for the propagation of feature annotation.</text>
</comment>
<dbReference type="NCBIfam" id="NF002537">
    <property type="entry name" value="PRK02090.1"/>
    <property type="match status" value="1"/>
</dbReference>
<dbReference type="GO" id="GO:0019379">
    <property type="term" value="P:sulfate assimilation, phosphoadenylyl sulfate reduction by phosphoadenylyl-sulfate reductase (thioredoxin)"/>
    <property type="evidence" value="ECO:0007669"/>
    <property type="project" value="UniProtKB-UniRule"/>
</dbReference>
<dbReference type="EC" id="1.8.4.8" evidence="3"/>
<keyword evidence="2 3" id="KW-0560">Oxidoreductase</keyword>
<evidence type="ECO:0000259" key="4">
    <source>
        <dbReference type="Pfam" id="PF01507"/>
    </source>
</evidence>
<evidence type="ECO:0000256" key="2">
    <source>
        <dbReference type="ARBA" id="ARBA00023002"/>
    </source>
</evidence>
<evidence type="ECO:0000313" key="5">
    <source>
        <dbReference type="EMBL" id="MBE9065687.1"/>
    </source>
</evidence>
<reference evidence="5" key="1">
    <citation type="submission" date="2020-10" db="EMBL/GenBank/DDBJ databases">
        <authorList>
            <person name="Castelo-Branco R."/>
            <person name="Eusebio N."/>
            <person name="Adriana R."/>
            <person name="Vieira A."/>
            <person name="Brugerolle De Fraissinette N."/>
            <person name="Rezende De Castro R."/>
            <person name="Schneider M.P."/>
            <person name="Vasconcelos V."/>
            <person name="Leao P.N."/>
        </authorList>
    </citation>
    <scope>NUCLEOTIDE SEQUENCE</scope>
    <source>
        <strain evidence="5">LEGE 11479</strain>
    </source>
</reference>
<dbReference type="Pfam" id="PF01507">
    <property type="entry name" value="PAPS_reduct"/>
    <property type="match status" value="1"/>
</dbReference>
<organism evidence="5 6">
    <name type="scientific">Leptolyngbya cf. ectocarpi LEGE 11479</name>
    <dbReference type="NCBI Taxonomy" id="1828722"/>
    <lineage>
        <taxon>Bacteria</taxon>
        <taxon>Bacillati</taxon>
        <taxon>Cyanobacteriota</taxon>
        <taxon>Cyanophyceae</taxon>
        <taxon>Leptolyngbyales</taxon>
        <taxon>Leptolyngbyaceae</taxon>
        <taxon>Leptolyngbya group</taxon>
        <taxon>Leptolyngbya</taxon>
    </lineage>
</organism>
<comment type="pathway">
    <text evidence="3">Sulfur metabolism; hydrogen sulfide biosynthesis; sulfite from sulfate: step 3/3.</text>
</comment>
<dbReference type="InterPro" id="IPR004511">
    <property type="entry name" value="PAPS/APS_Rdtase"/>
</dbReference>
<dbReference type="SUPFAM" id="SSF52402">
    <property type="entry name" value="Adenine nucleotide alpha hydrolases-like"/>
    <property type="match status" value="1"/>
</dbReference>
<dbReference type="NCBIfam" id="TIGR02057">
    <property type="entry name" value="PAPS_reductase"/>
    <property type="match status" value="1"/>
</dbReference>
<dbReference type="HAMAP" id="MF_00063">
    <property type="entry name" value="CysH"/>
    <property type="match status" value="1"/>
</dbReference>